<organism evidence="1 2">
    <name type="scientific">Candidatus Collierbacteria bacterium GW2011_GWB2_44_22</name>
    <dbReference type="NCBI Taxonomy" id="1618387"/>
    <lineage>
        <taxon>Bacteria</taxon>
        <taxon>Candidatus Collieribacteriota</taxon>
    </lineage>
</organism>
<accession>A0A0G1KV49</accession>
<gene>
    <name evidence="1" type="ORF">UW44_C0008G0096</name>
</gene>
<dbReference type="AlphaFoldDB" id="A0A0G1KV49"/>
<sequence>MHKVLLKDLSSKMWILAGYVLGKHKVERICFFGSCCTVSIILSSRENGCVFVVKKAPKGGGKSATLLGWSIGGIPYEL</sequence>
<proteinExistence type="predicted"/>
<dbReference type="Proteomes" id="UP000034006">
    <property type="component" value="Unassembled WGS sequence"/>
</dbReference>
<evidence type="ECO:0000313" key="1">
    <source>
        <dbReference type="EMBL" id="KKT51774.1"/>
    </source>
</evidence>
<name>A0A0G1KV49_9BACT</name>
<evidence type="ECO:0000313" key="2">
    <source>
        <dbReference type="Proteomes" id="UP000034006"/>
    </source>
</evidence>
<dbReference type="EMBL" id="LCIH01000008">
    <property type="protein sequence ID" value="KKT51774.1"/>
    <property type="molecule type" value="Genomic_DNA"/>
</dbReference>
<comment type="caution">
    <text evidence="1">The sequence shown here is derived from an EMBL/GenBank/DDBJ whole genome shotgun (WGS) entry which is preliminary data.</text>
</comment>
<reference evidence="1 2" key="1">
    <citation type="journal article" date="2015" name="Nature">
        <title>rRNA introns, odd ribosomes, and small enigmatic genomes across a large radiation of phyla.</title>
        <authorList>
            <person name="Brown C.T."/>
            <person name="Hug L.A."/>
            <person name="Thomas B.C."/>
            <person name="Sharon I."/>
            <person name="Castelle C.J."/>
            <person name="Singh A."/>
            <person name="Wilkins M.J."/>
            <person name="Williams K.H."/>
            <person name="Banfield J.F."/>
        </authorList>
    </citation>
    <scope>NUCLEOTIDE SEQUENCE [LARGE SCALE GENOMIC DNA]</scope>
</reference>
<protein>
    <submittedName>
        <fullName evidence="1">Uncharacterized protein</fullName>
    </submittedName>
</protein>